<organism evidence="3 4">
    <name type="scientific">Vigna mungo</name>
    <name type="common">Black gram</name>
    <name type="synonym">Phaseolus mungo</name>
    <dbReference type="NCBI Taxonomy" id="3915"/>
    <lineage>
        <taxon>Eukaryota</taxon>
        <taxon>Viridiplantae</taxon>
        <taxon>Streptophyta</taxon>
        <taxon>Embryophyta</taxon>
        <taxon>Tracheophyta</taxon>
        <taxon>Spermatophyta</taxon>
        <taxon>Magnoliopsida</taxon>
        <taxon>eudicotyledons</taxon>
        <taxon>Gunneridae</taxon>
        <taxon>Pentapetalae</taxon>
        <taxon>rosids</taxon>
        <taxon>fabids</taxon>
        <taxon>Fabales</taxon>
        <taxon>Fabaceae</taxon>
        <taxon>Papilionoideae</taxon>
        <taxon>50 kb inversion clade</taxon>
        <taxon>NPAAA clade</taxon>
        <taxon>indigoferoid/millettioid clade</taxon>
        <taxon>Phaseoleae</taxon>
        <taxon>Vigna</taxon>
    </lineage>
</organism>
<reference evidence="3 4" key="1">
    <citation type="journal article" date="2023" name="Life. Sci Alliance">
        <title>Evolutionary insights into 3D genome organization and epigenetic landscape of Vigna mungo.</title>
        <authorList>
            <person name="Junaid A."/>
            <person name="Singh B."/>
            <person name="Bhatia S."/>
        </authorList>
    </citation>
    <scope>NUCLEOTIDE SEQUENCE [LARGE SCALE GENOMIC DNA]</scope>
    <source>
        <strain evidence="3">Urdbean</strain>
    </source>
</reference>
<evidence type="ECO:0000313" key="4">
    <source>
        <dbReference type="Proteomes" id="UP001374535"/>
    </source>
</evidence>
<dbReference type="Proteomes" id="UP001374535">
    <property type="component" value="Chromosome 2"/>
</dbReference>
<feature type="domain" description="Post-SET" evidence="2">
    <location>
        <begin position="49"/>
        <end position="65"/>
    </location>
</feature>
<dbReference type="EMBL" id="CP144699">
    <property type="protein sequence ID" value="WVZ18743.1"/>
    <property type="molecule type" value="Genomic_DNA"/>
</dbReference>
<feature type="transmembrane region" description="Helical" evidence="1">
    <location>
        <begin position="165"/>
        <end position="189"/>
    </location>
</feature>
<evidence type="ECO:0000259" key="2">
    <source>
        <dbReference type="PROSITE" id="PS50868"/>
    </source>
</evidence>
<dbReference type="AlphaFoldDB" id="A0AAQ3P2K0"/>
<keyword evidence="1" id="KW-0812">Transmembrane</keyword>
<evidence type="ECO:0000256" key="1">
    <source>
        <dbReference type="SAM" id="Phobius"/>
    </source>
</evidence>
<proteinExistence type="predicted"/>
<keyword evidence="1" id="KW-0472">Membrane</keyword>
<gene>
    <name evidence="3" type="ORF">V8G54_006065</name>
</gene>
<sequence>MPCLGMKLNQSAIGWGETQIGAYLFSETSNNRDLMLSGYWLCRFVQFGPEVKCNCGAANCQGFLGTKKKIGKLDFCWGSKRKRTSSNACITLGSGCKKRWEKEYLKYSVPLLGFFSALSSRSRLAVVLLSSRSRLAQIDHCFVSSSIVVPLCALKPSRSRLTKTFPLLVIFLECPFCVLCGVCVCGFGLRVVEELSQIRKNYVKYWILDNENIRIFDALDEYGLL</sequence>
<dbReference type="InterPro" id="IPR003616">
    <property type="entry name" value="Post-SET_dom"/>
</dbReference>
<evidence type="ECO:0000313" key="3">
    <source>
        <dbReference type="EMBL" id="WVZ18743.1"/>
    </source>
</evidence>
<dbReference type="PROSITE" id="PS50868">
    <property type="entry name" value="POST_SET"/>
    <property type="match status" value="1"/>
</dbReference>
<name>A0AAQ3P2K0_VIGMU</name>
<protein>
    <recommendedName>
        <fullName evidence="2">Post-SET domain-containing protein</fullName>
    </recommendedName>
</protein>
<keyword evidence="1" id="KW-1133">Transmembrane helix</keyword>
<keyword evidence="4" id="KW-1185">Reference proteome</keyword>
<accession>A0AAQ3P2K0</accession>
<dbReference type="SMART" id="SM00508">
    <property type="entry name" value="PostSET"/>
    <property type="match status" value="1"/>
</dbReference>